<proteinExistence type="predicted"/>
<keyword evidence="2" id="KW-1185">Reference proteome</keyword>
<dbReference type="OrthoDB" id="5342145at2"/>
<dbReference type="STRING" id="1503925.TH53_07135"/>
<sequence length="385" mass="43195">MGNVKTDLFYTEMPSVGVGINDLLAQEDLFFKVPPDWHIVITDIKNSTRAVQNGQHKEVNFLATGSIVAVLNIAEKMKVDVPFFFGGDGATFIVPPLIFAPVMGALSLYRVNSLTNFDLEIRTGTITVSRVYQEGYELRISKYNRSSFFSIPVVLGTGLDYAEKLIKAEDYESGEFLSEENELDLSGMQCRWDRIAPPENQQEVVSLLVVAAKGVSQSAVLRKVMLKIEEIYGDPLQRQPISIPKLRLQTTFNSLKTELLAKLGKFDWLEIIKAQLVSIYGFIYFRTLKGKRYLEKLIEMSDTLVLDGKINTVISGTVLQRQKLENLLSQMESSGEIFFGLHSSNASVMSCYVRNMDDGHIHFVDGAEGGYTQASKILKRKLIHL</sequence>
<dbReference type="AlphaFoldDB" id="A0A0D0GU34"/>
<evidence type="ECO:0000313" key="2">
    <source>
        <dbReference type="Proteomes" id="UP000032049"/>
    </source>
</evidence>
<evidence type="ECO:0000313" key="1">
    <source>
        <dbReference type="EMBL" id="KIO77891.1"/>
    </source>
</evidence>
<protein>
    <recommendedName>
        <fullName evidence="3">DUF3095 domain-containing protein</fullName>
    </recommendedName>
</protein>
<dbReference type="Proteomes" id="UP000032049">
    <property type="component" value="Unassembled WGS sequence"/>
</dbReference>
<dbReference type="Pfam" id="PF11294">
    <property type="entry name" value="DUF3095"/>
    <property type="match status" value="1"/>
</dbReference>
<dbReference type="InterPro" id="IPR021445">
    <property type="entry name" value="DUF3095"/>
</dbReference>
<comment type="caution">
    <text evidence="1">The sequence shown here is derived from an EMBL/GenBank/DDBJ whole genome shotgun (WGS) entry which is preliminary data.</text>
</comment>
<reference evidence="1 2" key="1">
    <citation type="submission" date="2015-01" db="EMBL/GenBank/DDBJ databases">
        <title>Draft genome sequence of Pedobacter sp. NL19 isolated from sludge of an effluent treatment pond in an abandoned uranium mine.</title>
        <authorList>
            <person name="Santos T."/>
            <person name="Caetano T."/>
            <person name="Covas C."/>
            <person name="Cruz A."/>
            <person name="Mendo S."/>
        </authorList>
    </citation>
    <scope>NUCLEOTIDE SEQUENCE [LARGE SCALE GENOMIC DNA]</scope>
    <source>
        <strain evidence="1 2">NL19</strain>
    </source>
</reference>
<dbReference type="RefSeq" id="WP_041880131.1">
    <property type="nucleotide sequence ID" value="NZ_CP157278.1"/>
</dbReference>
<accession>A0A0D0GU34</accession>
<dbReference type="EMBL" id="JXRA01000028">
    <property type="protein sequence ID" value="KIO77891.1"/>
    <property type="molecule type" value="Genomic_DNA"/>
</dbReference>
<gene>
    <name evidence="1" type="ORF">TH53_07135</name>
</gene>
<evidence type="ECO:0008006" key="3">
    <source>
        <dbReference type="Google" id="ProtNLM"/>
    </source>
</evidence>
<organism evidence="1 2">
    <name type="scientific">Pedobacter lusitanus</name>
    <dbReference type="NCBI Taxonomy" id="1503925"/>
    <lineage>
        <taxon>Bacteria</taxon>
        <taxon>Pseudomonadati</taxon>
        <taxon>Bacteroidota</taxon>
        <taxon>Sphingobacteriia</taxon>
        <taxon>Sphingobacteriales</taxon>
        <taxon>Sphingobacteriaceae</taxon>
        <taxon>Pedobacter</taxon>
    </lineage>
</organism>
<name>A0A0D0GU34_9SPHI</name>